<name>I2F7Q4_9BACT</name>
<evidence type="ECO:0000313" key="3">
    <source>
        <dbReference type="Proteomes" id="UP000002881"/>
    </source>
</evidence>
<keyword evidence="3" id="KW-1185">Reference proteome</keyword>
<proteinExistence type="predicted"/>
<protein>
    <recommendedName>
        <fullName evidence="4">Thrombospondin type 3 repeat protein</fullName>
    </recommendedName>
</protein>
<organism evidence="2 3">
    <name type="scientific">Mesotoga prima MesG1.Ag.4.2</name>
    <dbReference type="NCBI Taxonomy" id="660470"/>
    <lineage>
        <taxon>Bacteria</taxon>
        <taxon>Thermotogati</taxon>
        <taxon>Thermotogota</taxon>
        <taxon>Thermotogae</taxon>
        <taxon>Kosmotogales</taxon>
        <taxon>Kosmotogaceae</taxon>
        <taxon>Mesotoga</taxon>
    </lineage>
</organism>
<dbReference type="RefSeq" id="WP_014731708.1">
    <property type="nucleotide sequence ID" value="NC_017934.1"/>
</dbReference>
<evidence type="ECO:0000313" key="2">
    <source>
        <dbReference type="EMBL" id="AFK07957.1"/>
    </source>
</evidence>
<gene>
    <name evidence="2" type="ORF">Theba_2331</name>
</gene>
<dbReference type="KEGG" id="mpg:Theba_2331"/>
<reference evidence="2 3" key="1">
    <citation type="journal article" date="2012" name="Genome Biol. Evol.">
        <title>Genome Sequence of the Mesophilic Thermotogales Bacterium Mesotoga prima MesG1.Ag.4.2 Reveals the Largest Thermotogales Genome To Date.</title>
        <authorList>
            <person name="Zhaxybayeva O."/>
            <person name="Swithers K.S."/>
            <person name="Foght J."/>
            <person name="Green A.G."/>
            <person name="Bruce D."/>
            <person name="Detter C."/>
            <person name="Han S."/>
            <person name="Teshima H."/>
            <person name="Han J."/>
            <person name="Woyke T."/>
            <person name="Pitluck S."/>
            <person name="Nolan M."/>
            <person name="Ivanova N."/>
            <person name="Pati A."/>
            <person name="Land M.L."/>
            <person name="Dlutek M."/>
            <person name="Doolittle W.F."/>
            <person name="Noll K.M."/>
            <person name="Nesbo C.L."/>
        </authorList>
    </citation>
    <scope>NUCLEOTIDE SEQUENCE [LARGE SCALE GENOMIC DNA]</scope>
    <source>
        <strain evidence="3">mesG1.Ag.4.2</strain>
    </source>
</reference>
<dbReference type="AlphaFoldDB" id="I2F7Q4"/>
<accession>I2F7Q4</accession>
<feature type="region of interest" description="Disordered" evidence="1">
    <location>
        <begin position="108"/>
        <end position="139"/>
    </location>
</feature>
<dbReference type="EMBL" id="CP003532">
    <property type="protein sequence ID" value="AFK07957.1"/>
    <property type="molecule type" value="Genomic_DNA"/>
</dbReference>
<evidence type="ECO:0008006" key="4">
    <source>
        <dbReference type="Google" id="ProtNLM"/>
    </source>
</evidence>
<evidence type="ECO:0000256" key="1">
    <source>
        <dbReference type="SAM" id="MobiDB-lite"/>
    </source>
</evidence>
<dbReference type="GeneID" id="87108470"/>
<dbReference type="Proteomes" id="UP000002881">
    <property type="component" value="Chromosome"/>
</dbReference>
<sequence precursor="true">MKKIVLIAIAVLLIGGMTLAVGYGSRQIKRAQDVVACETFVDEDGDGINDNCPVDGEKVYMNRKGQAGNEAATRAMQRVQDPTTCENFVDADGDGINDNCPNDGVRELKNAQDGTGYRHGASGEKGPGLGRGFGKAAQL</sequence>
<feature type="compositionally biased region" description="Gly residues" evidence="1">
    <location>
        <begin position="123"/>
        <end position="133"/>
    </location>
</feature>
<dbReference type="HOGENOM" id="CLU_1842761_0_0_0"/>